<dbReference type="InterPro" id="IPR025911">
    <property type="entry name" value="ToxN/AbiQ_toxin"/>
</dbReference>
<dbReference type="GO" id="GO:0004521">
    <property type="term" value="F:RNA endonuclease activity"/>
    <property type="evidence" value="ECO:0007669"/>
    <property type="project" value="InterPro"/>
</dbReference>
<dbReference type="RefSeq" id="WP_032650368.1">
    <property type="nucleotide sequence ID" value="NZ_JAGSIT010000023.1"/>
</dbReference>
<evidence type="ECO:0000313" key="2">
    <source>
        <dbReference type="Proteomes" id="UP000275321"/>
    </source>
</evidence>
<organism evidence="1 2">
    <name type="scientific">Enterobacter cloacae</name>
    <dbReference type="NCBI Taxonomy" id="550"/>
    <lineage>
        <taxon>Bacteria</taxon>
        <taxon>Pseudomonadati</taxon>
        <taxon>Pseudomonadota</taxon>
        <taxon>Gammaproteobacteria</taxon>
        <taxon>Enterobacterales</taxon>
        <taxon>Enterobacteriaceae</taxon>
        <taxon>Enterobacter</taxon>
        <taxon>Enterobacter cloacae complex</taxon>
    </lineage>
</organism>
<dbReference type="EMBL" id="RHWT01000029">
    <property type="protein sequence ID" value="RSB28875.1"/>
    <property type="molecule type" value="Genomic_DNA"/>
</dbReference>
<dbReference type="AlphaFoldDB" id="A0A3R8ZWD6"/>
<accession>A0A3R8ZWD6</accession>
<dbReference type="Pfam" id="PF13958">
    <property type="entry name" value="ToxN_toxin"/>
    <property type="match status" value="1"/>
</dbReference>
<reference evidence="1 2" key="1">
    <citation type="submission" date="2018-10" db="EMBL/GenBank/DDBJ databases">
        <title>Transmission dynamics of multidrug resistant bacteria on intensive care unit surfaces.</title>
        <authorList>
            <person name="D'Souza A.W."/>
            <person name="Potter R.F."/>
            <person name="Wallace M."/>
            <person name="Shupe A."/>
            <person name="Patel S."/>
            <person name="Sun S."/>
            <person name="Gul D."/>
            <person name="Kwon J.H."/>
            <person name="Andleeb S."/>
            <person name="Burnham C.-A.D."/>
            <person name="Dantas G."/>
        </authorList>
    </citation>
    <scope>NUCLEOTIDE SEQUENCE [LARGE SCALE GENOMIC DNA]</scope>
    <source>
        <strain evidence="1 2">EC_073</strain>
    </source>
</reference>
<dbReference type="GO" id="GO:0003723">
    <property type="term" value="F:RNA binding"/>
    <property type="evidence" value="ECO:0007669"/>
    <property type="project" value="InterPro"/>
</dbReference>
<dbReference type="Gene3D" id="3.10.129.130">
    <property type="match status" value="1"/>
</dbReference>
<protein>
    <submittedName>
        <fullName evidence="1">Type III toxin-antitoxin system ToxN/AbiQ family toxin</fullName>
    </submittedName>
</protein>
<gene>
    <name evidence="1" type="ORF">EGK68_18610</name>
</gene>
<comment type="caution">
    <text evidence="1">The sequence shown here is derived from an EMBL/GenBank/DDBJ whole genome shotgun (WGS) entry which is preliminary data.</text>
</comment>
<dbReference type="InterPro" id="IPR053735">
    <property type="entry name" value="Type_III_TA_endoRNase"/>
</dbReference>
<proteinExistence type="predicted"/>
<evidence type="ECO:0000313" key="1">
    <source>
        <dbReference type="EMBL" id="RSB28875.1"/>
    </source>
</evidence>
<sequence length="163" mass="18588">MQFYTVSDSYIAHLKGVEARVPDNYGGSRAFVGIVLEINGLKYLAPLTSHKPKQDRIPSSAPSAFKLHERTDPTNKLGMICLNNMLPVTDDVIELLDISAQPARYQRMLYKQYEYIKVNITEIESRAQNLYKIVTVDQNKFFTSICCDFKVLEEACNSFNRPT</sequence>
<name>A0A3R8ZWD6_ENTCL</name>
<dbReference type="Proteomes" id="UP000275321">
    <property type="component" value="Unassembled WGS sequence"/>
</dbReference>